<dbReference type="PANTHER" id="PTHR35291">
    <property type="entry name" value="PROTEIN SHROOM-LIKE"/>
    <property type="match status" value="1"/>
</dbReference>
<feature type="region of interest" description="Disordered" evidence="1">
    <location>
        <begin position="183"/>
        <end position="203"/>
    </location>
</feature>
<gene>
    <name evidence="2" type="ORF">Fmac_014937</name>
</gene>
<dbReference type="EMBL" id="JBGMDY010000005">
    <property type="protein sequence ID" value="KAL2333724.1"/>
    <property type="molecule type" value="Genomic_DNA"/>
</dbReference>
<protein>
    <submittedName>
        <fullName evidence="2">Uncharacterized protein</fullName>
    </submittedName>
</protein>
<feature type="region of interest" description="Disordered" evidence="1">
    <location>
        <begin position="109"/>
        <end position="148"/>
    </location>
</feature>
<name>A0ABD1MD78_9FABA</name>
<keyword evidence="3" id="KW-1185">Reference proteome</keyword>
<proteinExistence type="predicted"/>
<dbReference type="Proteomes" id="UP001603857">
    <property type="component" value="Unassembled WGS sequence"/>
</dbReference>
<reference evidence="2 3" key="1">
    <citation type="submission" date="2024-08" db="EMBL/GenBank/DDBJ databases">
        <title>Insights into the chromosomal genome structure of Flemingia macrophylla.</title>
        <authorList>
            <person name="Ding Y."/>
            <person name="Zhao Y."/>
            <person name="Bi W."/>
            <person name="Wu M."/>
            <person name="Zhao G."/>
            <person name="Gong Y."/>
            <person name="Li W."/>
            <person name="Zhang P."/>
        </authorList>
    </citation>
    <scope>NUCLEOTIDE SEQUENCE [LARGE SCALE GENOMIC DNA]</scope>
    <source>
        <strain evidence="2">DYQJB</strain>
        <tissue evidence="2">Leaf</tissue>
    </source>
</reference>
<dbReference type="AlphaFoldDB" id="A0ABD1MD78"/>
<evidence type="ECO:0000313" key="3">
    <source>
        <dbReference type="Proteomes" id="UP001603857"/>
    </source>
</evidence>
<evidence type="ECO:0000256" key="1">
    <source>
        <dbReference type="SAM" id="MobiDB-lite"/>
    </source>
</evidence>
<organism evidence="2 3">
    <name type="scientific">Flemingia macrophylla</name>
    <dbReference type="NCBI Taxonomy" id="520843"/>
    <lineage>
        <taxon>Eukaryota</taxon>
        <taxon>Viridiplantae</taxon>
        <taxon>Streptophyta</taxon>
        <taxon>Embryophyta</taxon>
        <taxon>Tracheophyta</taxon>
        <taxon>Spermatophyta</taxon>
        <taxon>Magnoliopsida</taxon>
        <taxon>eudicotyledons</taxon>
        <taxon>Gunneridae</taxon>
        <taxon>Pentapetalae</taxon>
        <taxon>rosids</taxon>
        <taxon>fabids</taxon>
        <taxon>Fabales</taxon>
        <taxon>Fabaceae</taxon>
        <taxon>Papilionoideae</taxon>
        <taxon>50 kb inversion clade</taxon>
        <taxon>NPAAA clade</taxon>
        <taxon>indigoferoid/millettioid clade</taxon>
        <taxon>Phaseoleae</taxon>
        <taxon>Flemingia</taxon>
    </lineage>
</organism>
<dbReference type="PANTHER" id="PTHR35291:SF3">
    <property type="entry name" value="PROTEIN SHROOM-LIKE"/>
    <property type="match status" value="1"/>
</dbReference>
<comment type="caution">
    <text evidence="2">The sequence shown here is derived from an EMBL/GenBank/DDBJ whole genome shotgun (WGS) entry which is preliminary data.</text>
</comment>
<feature type="compositionally biased region" description="Polar residues" evidence="1">
    <location>
        <begin position="109"/>
        <end position="144"/>
    </location>
</feature>
<evidence type="ECO:0000313" key="2">
    <source>
        <dbReference type="EMBL" id="KAL2333724.1"/>
    </source>
</evidence>
<accession>A0ABD1MD78</accession>
<sequence length="203" mass="22285">MKCSCNAYNKGGTRGSPPLSKRLDFSISTWPILDSTFVVEICNSSGLVEGLYALQTLQPYAGRPPVSGAPALGVAMRWAHRSISTRRGYERLGKESATTALLGEGFKRSTSLPSWSNSSRKMSSGSTFGDINLQRNPTKKANNNSEKKSHPLLSFLALRRKKRTTARPEFARYLEYLNEGGVWDLKSNKPDISHTKSNSNGVA</sequence>